<dbReference type="InterPro" id="IPR003594">
    <property type="entry name" value="HATPase_dom"/>
</dbReference>
<dbReference type="InterPro" id="IPR004358">
    <property type="entry name" value="Sig_transdc_His_kin-like_C"/>
</dbReference>
<dbReference type="FunFam" id="1.10.287.130:FF:000001">
    <property type="entry name" value="Two-component sensor histidine kinase"/>
    <property type="match status" value="1"/>
</dbReference>
<reference evidence="10" key="2">
    <citation type="journal article" date="2021" name="PeerJ">
        <title>Extensive microbial diversity within the chicken gut microbiome revealed by metagenomics and culture.</title>
        <authorList>
            <person name="Gilroy R."/>
            <person name="Ravi A."/>
            <person name="Getino M."/>
            <person name="Pursley I."/>
            <person name="Horton D.L."/>
            <person name="Alikhan N.F."/>
            <person name="Baker D."/>
            <person name="Gharbi K."/>
            <person name="Hall N."/>
            <person name="Watson M."/>
            <person name="Adriaenssens E.M."/>
            <person name="Foster-Nyarko E."/>
            <person name="Jarju S."/>
            <person name="Secka A."/>
            <person name="Antonio M."/>
            <person name="Oren A."/>
            <person name="Chaudhuri R.R."/>
            <person name="La Ragione R."/>
            <person name="Hildebrand F."/>
            <person name="Pallen M.J."/>
        </authorList>
    </citation>
    <scope>NUCLEOTIDE SEQUENCE</scope>
    <source>
        <strain evidence="10">9366</strain>
    </source>
</reference>
<evidence type="ECO:0000313" key="11">
    <source>
        <dbReference type="Proteomes" id="UP000824145"/>
    </source>
</evidence>
<dbReference type="PRINTS" id="PR00344">
    <property type="entry name" value="BCTRLSENSOR"/>
</dbReference>
<dbReference type="SUPFAM" id="SSF55874">
    <property type="entry name" value="ATPase domain of HSP90 chaperone/DNA topoisomerase II/histidine kinase"/>
    <property type="match status" value="1"/>
</dbReference>
<evidence type="ECO:0000313" key="10">
    <source>
        <dbReference type="EMBL" id="HIU62993.1"/>
    </source>
</evidence>
<dbReference type="Gene3D" id="1.10.287.130">
    <property type="match status" value="1"/>
</dbReference>
<keyword evidence="4" id="KW-0597">Phosphoprotein</keyword>
<keyword evidence="6" id="KW-0418">Kinase</keyword>
<feature type="domain" description="Histidine kinase" evidence="9">
    <location>
        <begin position="129"/>
        <end position="342"/>
    </location>
</feature>
<dbReference type="Gene3D" id="3.30.565.10">
    <property type="entry name" value="Histidine kinase-like ATPase, C-terminal domain"/>
    <property type="match status" value="1"/>
</dbReference>
<comment type="caution">
    <text evidence="10">The sequence shown here is derived from an EMBL/GenBank/DDBJ whole genome shotgun (WGS) entry which is preliminary data.</text>
</comment>
<dbReference type="SMART" id="SM00387">
    <property type="entry name" value="HATPase_c"/>
    <property type="match status" value="1"/>
</dbReference>
<dbReference type="InterPro" id="IPR050351">
    <property type="entry name" value="BphY/WalK/GraS-like"/>
</dbReference>
<gene>
    <name evidence="10" type="ORF">IAB07_04440</name>
</gene>
<comment type="subcellular location">
    <subcellularLocation>
        <location evidence="2">Membrane</location>
    </subcellularLocation>
</comment>
<dbReference type="PROSITE" id="PS50109">
    <property type="entry name" value="HIS_KIN"/>
    <property type="match status" value="1"/>
</dbReference>
<comment type="catalytic activity">
    <reaction evidence="1">
        <text>ATP + protein L-histidine = ADP + protein N-phospho-L-histidine.</text>
        <dbReference type="EC" id="2.7.13.3"/>
    </reaction>
</comment>
<evidence type="ECO:0000256" key="3">
    <source>
        <dbReference type="ARBA" id="ARBA00012438"/>
    </source>
</evidence>
<accession>A0A9D1SKH6</accession>
<dbReference type="FunFam" id="3.30.565.10:FF:000006">
    <property type="entry name" value="Sensor histidine kinase WalK"/>
    <property type="match status" value="1"/>
</dbReference>
<dbReference type="PANTHER" id="PTHR45453:SF1">
    <property type="entry name" value="PHOSPHATE REGULON SENSOR PROTEIN PHOR"/>
    <property type="match status" value="1"/>
</dbReference>
<proteinExistence type="predicted"/>
<evidence type="ECO:0000256" key="6">
    <source>
        <dbReference type="ARBA" id="ARBA00022777"/>
    </source>
</evidence>
<dbReference type="InterPro" id="IPR005467">
    <property type="entry name" value="His_kinase_dom"/>
</dbReference>
<evidence type="ECO:0000256" key="8">
    <source>
        <dbReference type="ARBA" id="ARBA00023136"/>
    </source>
</evidence>
<dbReference type="GO" id="GO:0016036">
    <property type="term" value="P:cellular response to phosphate starvation"/>
    <property type="evidence" value="ECO:0007669"/>
    <property type="project" value="TreeGrafter"/>
</dbReference>
<dbReference type="Gene3D" id="3.30.450.20">
    <property type="entry name" value="PAS domain"/>
    <property type="match status" value="1"/>
</dbReference>
<keyword evidence="7" id="KW-0902">Two-component regulatory system</keyword>
<dbReference type="InterPro" id="IPR036890">
    <property type="entry name" value="HATPase_C_sf"/>
</dbReference>
<dbReference type="GO" id="GO:0000155">
    <property type="term" value="F:phosphorelay sensor kinase activity"/>
    <property type="evidence" value="ECO:0007669"/>
    <property type="project" value="InterPro"/>
</dbReference>
<dbReference type="AlphaFoldDB" id="A0A9D1SKH6"/>
<keyword evidence="8" id="KW-0472">Membrane</keyword>
<evidence type="ECO:0000256" key="4">
    <source>
        <dbReference type="ARBA" id="ARBA00022553"/>
    </source>
</evidence>
<keyword evidence="5" id="KW-0808">Transferase</keyword>
<evidence type="ECO:0000256" key="7">
    <source>
        <dbReference type="ARBA" id="ARBA00023012"/>
    </source>
</evidence>
<dbReference type="EMBL" id="DVNJ01000024">
    <property type="protein sequence ID" value="HIU62993.1"/>
    <property type="molecule type" value="Genomic_DNA"/>
</dbReference>
<sequence length="346" mass="38619">MEKESASSRQSKLEFVINNISQAVIAFSSRNEIVLYNRPAKKLFKVKEEIMGRHFSALTQDEGLRKLMHEALLRGEDGEFSYVLGSKDLNFKVYSFKSREGAEIEHIVLIADLTKERAAIRQKIEFFANASHELKTPLTTMQGLSEILLAKCSDEGERSRLQRIYKESKRLSSLVQDMLYISDLESGRAERREEDVDLGAVIVEVRQEYSHQAQERGLTITTEGGGKVRAEYRGIYEIAGNLCSNAVHYNVPGGRVDMSVVEQDGGLLLTVKDTGIGIAPEHLPKVCERFYRVDKSRSKKTGGTGLGLAIVKHVCNVSGAKLEIKSREGEGTCVTVFFPKSKVVLD</sequence>
<dbReference type="SUPFAM" id="SSF55785">
    <property type="entry name" value="PYP-like sensor domain (PAS domain)"/>
    <property type="match status" value="1"/>
</dbReference>
<dbReference type="CDD" id="cd00082">
    <property type="entry name" value="HisKA"/>
    <property type="match status" value="1"/>
</dbReference>
<dbReference type="PANTHER" id="PTHR45453">
    <property type="entry name" value="PHOSPHATE REGULON SENSOR PROTEIN PHOR"/>
    <property type="match status" value="1"/>
</dbReference>
<dbReference type="Proteomes" id="UP000824145">
    <property type="component" value="Unassembled WGS sequence"/>
</dbReference>
<dbReference type="InterPro" id="IPR036097">
    <property type="entry name" value="HisK_dim/P_sf"/>
</dbReference>
<reference evidence="10" key="1">
    <citation type="submission" date="2020-10" db="EMBL/GenBank/DDBJ databases">
        <authorList>
            <person name="Gilroy R."/>
        </authorList>
    </citation>
    <scope>NUCLEOTIDE SEQUENCE</scope>
    <source>
        <strain evidence="10">9366</strain>
    </source>
</reference>
<protein>
    <recommendedName>
        <fullName evidence="3">histidine kinase</fullName>
        <ecNumber evidence="3">2.7.13.3</ecNumber>
    </recommendedName>
</protein>
<dbReference type="GO" id="GO:0004721">
    <property type="term" value="F:phosphoprotein phosphatase activity"/>
    <property type="evidence" value="ECO:0007669"/>
    <property type="project" value="TreeGrafter"/>
</dbReference>
<dbReference type="GO" id="GO:0005886">
    <property type="term" value="C:plasma membrane"/>
    <property type="evidence" value="ECO:0007669"/>
    <property type="project" value="TreeGrafter"/>
</dbReference>
<dbReference type="InterPro" id="IPR003661">
    <property type="entry name" value="HisK_dim/P_dom"/>
</dbReference>
<evidence type="ECO:0000259" key="9">
    <source>
        <dbReference type="PROSITE" id="PS50109"/>
    </source>
</evidence>
<evidence type="ECO:0000256" key="1">
    <source>
        <dbReference type="ARBA" id="ARBA00000085"/>
    </source>
</evidence>
<organism evidence="10 11">
    <name type="scientific">Candidatus Caccalectryoclostridium excrementigallinarum</name>
    <dbReference type="NCBI Taxonomy" id="2840710"/>
    <lineage>
        <taxon>Bacteria</taxon>
        <taxon>Bacillati</taxon>
        <taxon>Bacillota</taxon>
        <taxon>Clostridia</taxon>
        <taxon>Christensenellales</taxon>
        <taxon>Christensenellaceae</taxon>
        <taxon>Christensenellaceae incertae sedis</taxon>
        <taxon>Candidatus Caccalectryoclostridium</taxon>
    </lineage>
</organism>
<dbReference type="SUPFAM" id="SSF47384">
    <property type="entry name" value="Homodimeric domain of signal transducing histidine kinase"/>
    <property type="match status" value="1"/>
</dbReference>
<dbReference type="SMART" id="SM00388">
    <property type="entry name" value="HisKA"/>
    <property type="match status" value="1"/>
</dbReference>
<dbReference type="Pfam" id="PF00512">
    <property type="entry name" value="HisKA"/>
    <property type="match status" value="1"/>
</dbReference>
<name>A0A9D1SKH6_9FIRM</name>
<dbReference type="InterPro" id="IPR035965">
    <property type="entry name" value="PAS-like_dom_sf"/>
</dbReference>
<evidence type="ECO:0000256" key="5">
    <source>
        <dbReference type="ARBA" id="ARBA00022679"/>
    </source>
</evidence>
<dbReference type="EC" id="2.7.13.3" evidence="3"/>
<evidence type="ECO:0000256" key="2">
    <source>
        <dbReference type="ARBA" id="ARBA00004370"/>
    </source>
</evidence>
<dbReference type="Pfam" id="PF02518">
    <property type="entry name" value="HATPase_c"/>
    <property type="match status" value="1"/>
</dbReference>